<dbReference type="RefSeq" id="WP_378252148.1">
    <property type="nucleotide sequence ID" value="NZ_JBHSIT010000001.1"/>
</dbReference>
<evidence type="ECO:0000256" key="1">
    <source>
        <dbReference type="SAM" id="Phobius"/>
    </source>
</evidence>
<dbReference type="InterPro" id="IPR017853">
    <property type="entry name" value="GH"/>
</dbReference>
<dbReference type="EMBL" id="JBHSIT010000001">
    <property type="protein sequence ID" value="MFC4906452.1"/>
    <property type="molecule type" value="Genomic_DNA"/>
</dbReference>
<evidence type="ECO:0008006" key="4">
    <source>
        <dbReference type="Google" id="ProtNLM"/>
    </source>
</evidence>
<proteinExistence type="predicted"/>
<organism evidence="2 3">
    <name type="scientific">Actinomadura gamaensis</name>
    <dbReference type="NCBI Taxonomy" id="1763541"/>
    <lineage>
        <taxon>Bacteria</taxon>
        <taxon>Bacillati</taxon>
        <taxon>Actinomycetota</taxon>
        <taxon>Actinomycetes</taxon>
        <taxon>Streptosporangiales</taxon>
        <taxon>Thermomonosporaceae</taxon>
        <taxon>Actinomadura</taxon>
    </lineage>
</organism>
<evidence type="ECO:0000313" key="3">
    <source>
        <dbReference type="Proteomes" id="UP001595872"/>
    </source>
</evidence>
<keyword evidence="1" id="KW-0812">Transmembrane</keyword>
<accession>A0ABV9TQV8</accession>
<sequence>MRRIVRWTGWCAAYAVGLVLLLGAGAWTWWQGEPRASGTGTNALWARHQWVGEAHTGAEYRAFGRLLAQNRITDVYFHAGPVESDGTVPAVKYRNAPALLKALRTYAPGVRAHAYLGQIRKVDGHGVIEIGDARVQERILRTDAALLDLGFDGIHYDFEPIYPDDTAFLRLLERTRDLAHARGGLVSAALEQPTLADGLQPVFKALAPRVGAGHYPPRPTERYLRDVADRADQVAIMTYDTEMPTQALAGWHFAHHTEEVLRLIGDRTTVFLGVPTYRPVTGWAENLEVALRGVRRGVDALPRPPRRPFGVGVYADWTTRPADWARYRANWLPPGT</sequence>
<dbReference type="Gene3D" id="3.20.20.80">
    <property type="entry name" value="Glycosidases"/>
    <property type="match status" value="1"/>
</dbReference>
<reference evidence="3" key="1">
    <citation type="journal article" date="2019" name="Int. J. Syst. Evol. Microbiol.">
        <title>The Global Catalogue of Microorganisms (GCM) 10K type strain sequencing project: providing services to taxonomists for standard genome sequencing and annotation.</title>
        <authorList>
            <consortium name="The Broad Institute Genomics Platform"/>
            <consortium name="The Broad Institute Genome Sequencing Center for Infectious Disease"/>
            <person name="Wu L."/>
            <person name="Ma J."/>
        </authorList>
    </citation>
    <scope>NUCLEOTIDE SEQUENCE [LARGE SCALE GENOMIC DNA]</scope>
    <source>
        <strain evidence="3">KLKA75</strain>
    </source>
</reference>
<keyword evidence="1" id="KW-1133">Transmembrane helix</keyword>
<keyword evidence="1" id="KW-0472">Membrane</keyword>
<name>A0ABV9TQV8_9ACTN</name>
<keyword evidence="3" id="KW-1185">Reference proteome</keyword>
<dbReference type="SUPFAM" id="SSF51445">
    <property type="entry name" value="(Trans)glycosidases"/>
    <property type="match status" value="1"/>
</dbReference>
<feature type="transmembrane region" description="Helical" evidence="1">
    <location>
        <begin position="7"/>
        <end position="30"/>
    </location>
</feature>
<dbReference type="Proteomes" id="UP001595872">
    <property type="component" value="Unassembled WGS sequence"/>
</dbReference>
<comment type="caution">
    <text evidence="2">The sequence shown here is derived from an EMBL/GenBank/DDBJ whole genome shotgun (WGS) entry which is preliminary data.</text>
</comment>
<gene>
    <name evidence="2" type="ORF">ACFPCY_03900</name>
</gene>
<protein>
    <recommendedName>
        <fullName evidence="4">GH18 domain-containing protein</fullName>
    </recommendedName>
</protein>
<evidence type="ECO:0000313" key="2">
    <source>
        <dbReference type="EMBL" id="MFC4906452.1"/>
    </source>
</evidence>